<comment type="caution">
    <text evidence="1">The sequence shown here is derived from an EMBL/GenBank/DDBJ whole genome shotgun (WGS) entry which is preliminary data.</text>
</comment>
<evidence type="ECO:0000313" key="1">
    <source>
        <dbReference type="EMBL" id="OXM57041.1"/>
    </source>
</evidence>
<keyword evidence="2" id="KW-1185">Reference proteome</keyword>
<proteinExistence type="predicted"/>
<dbReference type="OrthoDB" id="9154812at2"/>
<accession>A0A229SE52</accession>
<dbReference type="EMBL" id="NMQT01000031">
    <property type="protein sequence ID" value="OXM57041.1"/>
    <property type="molecule type" value="Genomic_DNA"/>
</dbReference>
<reference evidence="1 2" key="1">
    <citation type="submission" date="2017-07" db="EMBL/GenBank/DDBJ databases">
        <title>Amycolatopsis thailandensis Genome sequencing and assembly.</title>
        <authorList>
            <person name="Kaur N."/>
            <person name="Mayilraj S."/>
        </authorList>
    </citation>
    <scope>NUCLEOTIDE SEQUENCE [LARGE SCALE GENOMIC DNA]</scope>
    <source>
        <strain evidence="1 2">JCM 16380</strain>
    </source>
</reference>
<gene>
    <name evidence="1" type="ORF">CFP71_09910</name>
</gene>
<organism evidence="1 2">
    <name type="scientific">Amycolatopsis thailandensis</name>
    <dbReference type="NCBI Taxonomy" id="589330"/>
    <lineage>
        <taxon>Bacteria</taxon>
        <taxon>Bacillati</taxon>
        <taxon>Actinomycetota</taxon>
        <taxon>Actinomycetes</taxon>
        <taxon>Pseudonocardiales</taxon>
        <taxon>Pseudonocardiaceae</taxon>
        <taxon>Amycolatopsis</taxon>
    </lineage>
</organism>
<evidence type="ECO:0000313" key="2">
    <source>
        <dbReference type="Proteomes" id="UP000215223"/>
    </source>
</evidence>
<protein>
    <submittedName>
        <fullName evidence="1">Uncharacterized protein</fullName>
    </submittedName>
</protein>
<dbReference type="AlphaFoldDB" id="A0A229SE52"/>
<name>A0A229SE52_9PSEU</name>
<sequence>MPLYLPAPEPGPRGPDGQGWNRITLGAHYGRTAAQCALRPRTYPTLHETLRTTELATFGYHGRCVRDSTPRRPDCRTCPVLTAAPSTLDSPDRRVLVRLDRRYSGSGWATQVFDIPYVVADPDTGWGSRRTRWSWDALGRLAGWRAGREHHDHHSPGFWLERDL</sequence>
<dbReference type="Proteomes" id="UP000215223">
    <property type="component" value="Unassembled WGS sequence"/>
</dbReference>